<dbReference type="Proteomes" id="UP000001471">
    <property type="component" value="Unassembled WGS sequence"/>
</dbReference>
<sequence>MAHWKQTAAEPRLLSDALILANEMEAAKQLHKCRVEAVDQRLYCYLLLCCDVCVQELSAQSPSFPPIEGLA</sequence>
<proteinExistence type="predicted"/>
<gene>
    <name evidence="1" type="ORF">PTRG_11746</name>
</gene>
<name>B2WP36_PYRTR</name>
<accession>B2WP36</accession>
<protein>
    <submittedName>
        <fullName evidence="1">Uncharacterized protein</fullName>
    </submittedName>
</protein>
<organism evidence="1 2">
    <name type="scientific">Pyrenophora tritici-repentis (strain Pt-1C-BFP)</name>
    <name type="common">Wheat tan spot fungus</name>
    <name type="synonym">Drechslera tritici-repentis</name>
    <dbReference type="NCBI Taxonomy" id="426418"/>
    <lineage>
        <taxon>Eukaryota</taxon>
        <taxon>Fungi</taxon>
        <taxon>Dikarya</taxon>
        <taxon>Ascomycota</taxon>
        <taxon>Pezizomycotina</taxon>
        <taxon>Dothideomycetes</taxon>
        <taxon>Pleosporomycetidae</taxon>
        <taxon>Pleosporales</taxon>
        <taxon>Pleosporineae</taxon>
        <taxon>Pleosporaceae</taxon>
        <taxon>Pyrenophora</taxon>
    </lineage>
</organism>
<dbReference type="AlphaFoldDB" id="B2WP36"/>
<dbReference type="HOGENOM" id="CLU_2741292_0_0_1"/>
<dbReference type="EMBL" id="DS231633">
    <property type="protein sequence ID" value="EDU44796.1"/>
    <property type="molecule type" value="Genomic_DNA"/>
</dbReference>
<dbReference type="InParanoid" id="B2WP36"/>
<evidence type="ECO:0000313" key="1">
    <source>
        <dbReference type="EMBL" id="EDU44796.1"/>
    </source>
</evidence>
<reference evidence="2" key="1">
    <citation type="journal article" date="2013" name="G3 (Bethesda)">
        <title>Comparative genomics of a plant-pathogenic fungus, Pyrenophora tritici-repentis, reveals transduplication and the impact of repeat elements on pathogenicity and population divergence.</title>
        <authorList>
            <person name="Manning V.A."/>
            <person name="Pandelova I."/>
            <person name="Dhillon B."/>
            <person name="Wilhelm L.J."/>
            <person name="Goodwin S.B."/>
            <person name="Berlin A.M."/>
            <person name="Figueroa M."/>
            <person name="Freitag M."/>
            <person name="Hane J.K."/>
            <person name="Henrissat B."/>
            <person name="Holman W.H."/>
            <person name="Kodira C.D."/>
            <person name="Martin J."/>
            <person name="Oliver R.P."/>
            <person name="Robbertse B."/>
            <person name="Schackwitz W."/>
            <person name="Schwartz D.C."/>
            <person name="Spatafora J.W."/>
            <person name="Turgeon B.G."/>
            <person name="Yandava C."/>
            <person name="Young S."/>
            <person name="Zhou S."/>
            <person name="Zeng Q."/>
            <person name="Grigoriev I.V."/>
            <person name="Ma L.-J."/>
            <person name="Ciuffetti L.M."/>
        </authorList>
    </citation>
    <scope>NUCLEOTIDE SEQUENCE [LARGE SCALE GENOMIC DNA]</scope>
    <source>
        <strain evidence="2">Pt-1C-BFP</strain>
    </source>
</reference>
<evidence type="ECO:0000313" key="2">
    <source>
        <dbReference type="Proteomes" id="UP000001471"/>
    </source>
</evidence>